<dbReference type="RefSeq" id="WP_120792074.1">
    <property type="nucleotide sequence ID" value="NZ_BLKX01000001.1"/>
</dbReference>
<keyword evidence="1" id="KW-0805">Transcription regulation</keyword>
<dbReference type="Gene3D" id="1.10.10.10">
    <property type="entry name" value="Winged helix-like DNA-binding domain superfamily/Winged helix DNA-binding domain"/>
    <property type="match status" value="1"/>
</dbReference>
<protein>
    <submittedName>
        <fullName evidence="6">HTH-type transcriptional regulator</fullName>
    </submittedName>
</protein>
<dbReference type="InterPro" id="IPR036390">
    <property type="entry name" value="WH_DNA-bd_sf"/>
</dbReference>
<keyword evidence="2" id="KW-0238">DNA-binding</keyword>
<dbReference type="PANTHER" id="PTHR33204">
    <property type="entry name" value="TRANSCRIPTIONAL REGULATOR, MARR FAMILY"/>
    <property type="match status" value="1"/>
</dbReference>
<organism evidence="6 7">
    <name type="scientific">Mycobacterium paragordonae</name>
    <dbReference type="NCBI Taxonomy" id="1389713"/>
    <lineage>
        <taxon>Bacteria</taxon>
        <taxon>Bacillati</taxon>
        <taxon>Actinomycetota</taxon>
        <taxon>Actinomycetes</taxon>
        <taxon>Mycobacteriales</taxon>
        <taxon>Mycobacteriaceae</taxon>
        <taxon>Mycobacterium</taxon>
    </lineage>
</organism>
<keyword evidence="7" id="KW-1185">Reference proteome</keyword>
<keyword evidence="3" id="KW-0804">Transcription</keyword>
<evidence type="ECO:0000313" key="6">
    <source>
        <dbReference type="EMBL" id="GFG77973.1"/>
    </source>
</evidence>
<evidence type="ECO:0000259" key="5">
    <source>
        <dbReference type="PROSITE" id="PS51118"/>
    </source>
</evidence>
<dbReference type="Pfam" id="PF01638">
    <property type="entry name" value="HxlR"/>
    <property type="match status" value="1"/>
</dbReference>
<gene>
    <name evidence="6" type="ORF">MPRG_12490</name>
</gene>
<dbReference type="InterPro" id="IPR036388">
    <property type="entry name" value="WH-like_DNA-bd_sf"/>
</dbReference>
<evidence type="ECO:0000313" key="7">
    <source>
        <dbReference type="Proteomes" id="UP000465240"/>
    </source>
</evidence>
<dbReference type="EMBL" id="BLKX01000001">
    <property type="protein sequence ID" value="GFG77973.1"/>
    <property type="molecule type" value="Genomic_DNA"/>
</dbReference>
<proteinExistence type="predicted"/>
<accession>A0ABQ1C1D5</accession>
<dbReference type="CDD" id="cd00090">
    <property type="entry name" value="HTH_ARSR"/>
    <property type="match status" value="1"/>
</dbReference>
<comment type="caution">
    <text evidence="6">The sequence shown here is derived from an EMBL/GenBank/DDBJ whole genome shotgun (WGS) entry which is preliminary data.</text>
</comment>
<dbReference type="InterPro" id="IPR011991">
    <property type="entry name" value="ArsR-like_HTH"/>
</dbReference>
<sequence length="166" mass="18570">MTAADLSHRFQGESVGRALELVGERWTLLILREAFFGVQRFGQLARNLSIPRPTLSSRLRMLVDAGLLERVRYSQDPERYEYRLTEVGHDLFGVVVVLMRWGDEHLPNPDGPPIVLRHHTCGEVAEPRLICAHCGEEITARNVTPEAGPGFSGDSHPSLEHPEGRA</sequence>
<dbReference type="Proteomes" id="UP000465240">
    <property type="component" value="Unassembled WGS sequence"/>
</dbReference>
<evidence type="ECO:0000256" key="1">
    <source>
        <dbReference type="ARBA" id="ARBA00023015"/>
    </source>
</evidence>
<feature type="region of interest" description="Disordered" evidence="4">
    <location>
        <begin position="143"/>
        <end position="166"/>
    </location>
</feature>
<dbReference type="InterPro" id="IPR002577">
    <property type="entry name" value="HTH_HxlR"/>
</dbReference>
<feature type="domain" description="HTH hxlR-type" evidence="5">
    <location>
        <begin position="13"/>
        <end position="110"/>
    </location>
</feature>
<evidence type="ECO:0000256" key="2">
    <source>
        <dbReference type="ARBA" id="ARBA00023125"/>
    </source>
</evidence>
<reference evidence="6 7" key="1">
    <citation type="journal article" date="2019" name="Emerg. Microbes Infect.">
        <title>Comprehensive subspecies identification of 175 nontuberculous mycobacteria species based on 7547 genomic profiles.</title>
        <authorList>
            <person name="Matsumoto Y."/>
            <person name="Kinjo T."/>
            <person name="Motooka D."/>
            <person name="Nabeya D."/>
            <person name="Jung N."/>
            <person name="Uechi K."/>
            <person name="Horii T."/>
            <person name="Iida T."/>
            <person name="Fujita J."/>
            <person name="Nakamura S."/>
        </authorList>
    </citation>
    <scope>NUCLEOTIDE SEQUENCE [LARGE SCALE GENOMIC DNA]</scope>
    <source>
        <strain evidence="6 7">JCM 18565</strain>
    </source>
</reference>
<dbReference type="SUPFAM" id="SSF46785">
    <property type="entry name" value="Winged helix' DNA-binding domain"/>
    <property type="match status" value="1"/>
</dbReference>
<evidence type="ECO:0000256" key="3">
    <source>
        <dbReference type="ARBA" id="ARBA00023163"/>
    </source>
</evidence>
<feature type="compositionally biased region" description="Basic and acidic residues" evidence="4">
    <location>
        <begin position="157"/>
        <end position="166"/>
    </location>
</feature>
<dbReference type="PROSITE" id="PS51118">
    <property type="entry name" value="HTH_HXLR"/>
    <property type="match status" value="1"/>
</dbReference>
<dbReference type="PANTHER" id="PTHR33204:SF18">
    <property type="entry name" value="TRANSCRIPTIONAL REGULATORY PROTEIN"/>
    <property type="match status" value="1"/>
</dbReference>
<name>A0ABQ1C1D5_9MYCO</name>
<evidence type="ECO:0000256" key="4">
    <source>
        <dbReference type="SAM" id="MobiDB-lite"/>
    </source>
</evidence>